<dbReference type="InterPro" id="IPR000086">
    <property type="entry name" value="NUDIX_hydrolase_dom"/>
</dbReference>
<evidence type="ECO:0000256" key="1">
    <source>
        <dbReference type="ARBA" id="ARBA00022801"/>
    </source>
</evidence>
<dbReference type="InterPro" id="IPR015797">
    <property type="entry name" value="NUDIX_hydrolase-like_dom_sf"/>
</dbReference>
<dbReference type="RefSeq" id="WP_380773407.1">
    <property type="nucleotide sequence ID" value="NZ_JBHUEO010000019.1"/>
</dbReference>
<proteinExistence type="predicted"/>
<dbReference type="Gene3D" id="3.90.79.10">
    <property type="entry name" value="Nucleoside Triphosphate Pyrophosphohydrolase"/>
    <property type="match status" value="1"/>
</dbReference>
<protein>
    <submittedName>
        <fullName evidence="3">RNA deprotection pyrophosphohydrolase</fullName>
    </submittedName>
</protein>
<keyword evidence="4" id="KW-1185">Reference proteome</keyword>
<sequence>MITFLDNCQNEVQLSFQKHAFEMMPGHVLVICKYQSSWLLTNHPARGLEFPGGKVEEGETVEEAGIREVFEETGGHASILDYLGEYKVVDKEKGPFVKAILAAEIYQLEKKDHYLETEGPVLIKGDLTSRLQGSDFSFIMKDKVVPTALRKIWDRRLL</sequence>
<dbReference type="Proteomes" id="UP001597301">
    <property type="component" value="Unassembled WGS sequence"/>
</dbReference>
<accession>A0ABW4KFD1</accession>
<dbReference type="InterPro" id="IPR014078">
    <property type="entry name" value="Nudix_YtkD"/>
</dbReference>
<reference evidence="4" key="1">
    <citation type="journal article" date="2019" name="Int. J. Syst. Evol. Microbiol.">
        <title>The Global Catalogue of Microorganisms (GCM) 10K type strain sequencing project: providing services to taxonomists for standard genome sequencing and annotation.</title>
        <authorList>
            <consortium name="The Broad Institute Genomics Platform"/>
            <consortium name="The Broad Institute Genome Sequencing Center for Infectious Disease"/>
            <person name="Wu L."/>
            <person name="Ma J."/>
        </authorList>
    </citation>
    <scope>NUCLEOTIDE SEQUENCE [LARGE SCALE GENOMIC DNA]</scope>
    <source>
        <strain evidence="4">CGMCC 1.12295</strain>
    </source>
</reference>
<dbReference type="Pfam" id="PF00293">
    <property type="entry name" value="NUDIX"/>
    <property type="match status" value="1"/>
</dbReference>
<evidence type="ECO:0000313" key="4">
    <source>
        <dbReference type="Proteomes" id="UP001597301"/>
    </source>
</evidence>
<dbReference type="PROSITE" id="PS51462">
    <property type="entry name" value="NUDIX"/>
    <property type="match status" value="1"/>
</dbReference>
<keyword evidence="1" id="KW-0378">Hydrolase</keyword>
<gene>
    <name evidence="3" type="primary">ytkD</name>
    <name evidence="3" type="ORF">ACFSCZ_08350</name>
</gene>
<organism evidence="3 4">
    <name type="scientific">Siminovitchia sediminis</name>
    <dbReference type="NCBI Taxonomy" id="1274353"/>
    <lineage>
        <taxon>Bacteria</taxon>
        <taxon>Bacillati</taxon>
        <taxon>Bacillota</taxon>
        <taxon>Bacilli</taxon>
        <taxon>Bacillales</taxon>
        <taxon>Bacillaceae</taxon>
        <taxon>Siminovitchia</taxon>
    </lineage>
</organism>
<dbReference type="SUPFAM" id="SSF55811">
    <property type="entry name" value="Nudix"/>
    <property type="match status" value="1"/>
</dbReference>
<dbReference type="NCBIfam" id="TIGR02705">
    <property type="entry name" value="nudix_YtkD"/>
    <property type="match status" value="1"/>
</dbReference>
<evidence type="ECO:0000313" key="3">
    <source>
        <dbReference type="EMBL" id="MFD1706742.1"/>
    </source>
</evidence>
<evidence type="ECO:0000259" key="2">
    <source>
        <dbReference type="PROSITE" id="PS51462"/>
    </source>
</evidence>
<dbReference type="EMBL" id="JBHUEO010000019">
    <property type="protein sequence ID" value="MFD1706742.1"/>
    <property type="molecule type" value="Genomic_DNA"/>
</dbReference>
<comment type="caution">
    <text evidence="3">The sequence shown here is derived from an EMBL/GenBank/DDBJ whole genome shotgun (WGS) entry which is preliminary data.</text>
</comment>
<name>A0ABW4KFD1_9BACI</name>
<dbReference type="InterPro" id="IPR020476">
    <property type="entry name" value="Nudix_hydrolase"/>
</dbReference>
<dbReference type="PRINTS" id="PR00502">
    <property type="entry name" value="NUDIXFAMILY"/>
</dbReference>
<feature type="domain" description="Nudix hydrolase" evidence="2">
    <location>
        <begin position="1"/>
        <end position="158"/>
    </location>
</feature>